<dbReference type="Proteomes" id="UP001310248">
    <property type="component" value="Unassembled WGS sequence"/>
</dbReference>
<dbReference type="EC" id="3.1.2.-" evidence="1"/>
<dbReference type="GO" id="GO:0016787">
    <property type="term" value="F:hydrolase activity"/>
    <property type="evidence" value="ECO:0007669"/>
    <property type="project" value="UniProtKB-KW"/>
</dbReference>
<evidence type="ECO:0000313" key="1">
    <source>
        <dbReference type="EMBL" id="MEE1674303.1"/>
    </source>
</evidence>
<reference evidence="2" key="1">
    <citation type="submission" date="2023-07" db="EMBL/GenBank/DDBJ databases">
        <title>Draft genome sequence of Agarivorans aestuarii strain ZMCS4, a CAZymes producing bacteria isolated from the marine brown algae Clodostephus spongiosus.</title>
        <authorList>
            <person name="Lorente B."/>
            <person name="Cabral C."/>
            <person name="Frias J."/>
            <person name="Faria J."/>
            <person name="Toubarro D."/>
        </authorList>
    </citation>
    <scope>NUCLEOTIDE SEQUENCE [LARGE SCALE GENOMIC DNA]</scope>
    <source>
        <strain evidence="2">ZMCS4</strain>
    </source>
</reference>
<dbReference type="PANTHER" id="PTHR12475:SF4">
    <property type="entry name" value="PROTEIN THEM6"/>
    <property type="match status" value="1"/>
</dbReference>
<name>A0ABU7G4P6_9ALTE</name>
<dbReference type="CDD" id="cd00586">
    <property type="entry name" value="4HBT"/>
    <property type="match status" value="1"/>
</dbReference>
<gene>
    <name evidence="1" type="ORF">SNR37_003740</name>
</gene>
<comment type="caution">
    <text evidence="1">The sequence shown here is derived from an EMBL/GenBank/DDBJ whole genome shotgun (WGS) entry which is preliminary data.</text>
</comment>
<dbReference type="EMBL" id="JAYDYW010000007">
    <property type="protein sequence ID" value="MEE1674303.1"/>
    <property type="molecule type" value="Genomic_DNA"/>
</dbReference>
<keyword evidence="1" id="KW-0378">Hydrolase</keyword>
<dbReference type="Gene3D" id="3.10.129.10">
    <property type="entry name" value="Hotdog Thioesterase"/>
    <property type="match status" value="1"/>
</dbReference>
<dbReference type="PANTHER" id="PTHR12475">
    <property type="match status" value="1"/>
</dbReference>
<evidence type="ECO:0000313" key="2">
    <source>
        <dbReference type="Proteomes" id="UP001310248"/>
    </source>
</evidence>
<keyword evidence="2" id="KW-1185">Reference proteome</keyword>
<proteinExistence type="predicted"/>
<dbReference type="InterPro" id="IPR029069">
    <property type="entry name" value="HotDog_dom_sf"/>
</dbReference>
<dbReference type="RefSeq" id="WP_329775452.1">
    <property type="nucleotide sequence ID" value="NZ_JAYDYW010000007.1"/>
</dbReference>
<dbReference type="Pfam" id="PF13279">
    <property type="entry name" value="4HBT_2"/>
    <property type="match status" value="1"/>
</dbReference>
<dbReference type="InterPro" id="IPR051490">
    <property type="entry name" value="THEM6_lcsJ_thioesterase"/>
</dbReference>
<organism evidence="1 2">
    <name type="scientific">Agarivorans aestuarii</name>
    <dbReference type="NCBI Taxonomy" id="1563703"/>
    <lineage>
        <taxon>Bacteria</taxon>
        <taxon>Pseudomonadati</taxon>
        <taxon>Pseudomonadota</taxon>
        <taxon>Gammaproteobacteria</taxon>
        <taxon>Alteromonadales</taxon>
        <taxon>Alteromonadaceae</taxon>
        <taxon>Agarivorans</taxon>
    </lineage>
</organism>
<sequence length="180" mass="20956">MNHYFRLLSMFIRHWFSAKTERDPTGDFVISLRALPFDCDANMHLTNSRYFSFGDLGRIDMMLKTKLGSVALEKRWLGVVNAQSVTYIRPIKPMAKVELHSKLLGWDEKYWYFEHRFIGNNTLYATILVRGVFLKGKKPVPMSELLSLVDHNQPSPELPMRVAHWKQLLSTKKQESPVLS</sequence>
<accession>A0ABU7G4P6</accession>
<dbReference type="SUPFAM" id="SSF54637">
    <property type="entry name" value="Thioesterase/thiol ester dehydrase-isomerase"/>
    <property type="match status" value="1"/>
</dbReference>
<protein>
    <submittedName>
        <fullName evidence="1">Acyl-CoA thioesterase</fullName>
        <ecNumber evidence="1">3.1.2.-</ecNumber>
    </submittedName>
</protein>